<dbReference type="PROSITE" id="PS50011">
    <property type="entry name" value="PROTEIN_KINASE_DOM"/>
    <property type="match status" value="1"/>
</dbReference>
<dbReference type="KEGG" id="lcre:Pla8534_59380"/>
<dbReference type="InterPro" id="IPR000719">
    <property type="entry name" value="Prot_kinase_dom"/>
</dbReference>
<reference evidence="6 7" key="1">
    <citation type="submission" date="2019-02" db="EMBL/GenBank/DDBJ databases">
        <title>Deep-cultivation of Planctomycetes and their phenomic and genomic characterization uncovers novel biology.</title>
        <authorList>
            <person name="Wiegand S."/>
            <person name="Jogler M."/>
            <person name="Boedeker C."/>
            <person name="Pinto D."/>
            <person name="Vollmers J."/>
            <person name="Rivas-Marin E."/>
            <person name="Kohn T."/>
            <person name="Peeters S.H."/>
            <person name="Heuer A."/>
            <person name="Rast P."/>
            <person name="Oberbeckmann S."/>
            <person name="Bunk B."/>
            <person name="Jeske O."/>
            <person name="Meyerdierks A."/>
            <person name="Storesund J.E."/>
            <person name="Kallscheuer N."/>
            <person name="Luecker S."/>
            <person name="Lage O.M."/>
            <person name="Pohl T."/>
            <person name="Merkel B.J."/>
            <person name="Hornburger P."/>
            <person name="Mueller R.-W."/>
            <person name="Bruemmer F."/>
            <person name="Labrenz M."/>
            <person name="Spormann A.M."/>
            <person name="Op den Camp H."/>
            <person name="Overmann J."/>
            <person name="Amann R."/>
            <person name="Jetten M.S.M."/>
            <person name="Mascher T."/>
            <person name="Medema M.H."/>
            <person name="Devos D.P."/>
            <person name="Kaster A.-K."/>
            <person name="Ovreas L."/>
            <person name="Rohde M."/>
            <person name="Galperin M.Y."/>
            <person name="Jogler C."/>
        </authorList>
    </citation>
    <scope>NUCLEOTIDE SEQUENCE [LARGE SCALE GENOMIC DNA]</scope>
    <source>
        <strain evidence="6 7">Pla85_3_4</strain>
    </source>
</reference>
<dbReference type="CDD" id="cd18773">
    <property type="entry name" value="PDC1_HK_sensor"/>
    <property type="match status" value="1"/>
</dbReference>
<evidence type="ECO:0000256" key="1">
    <source>
        <dbReference type="ARBA" id="ARBA00022679"/>
    </source>
</evidence>
<organism evidence="6 7">
    <name type="scientific">Lignipirellula cremea</name>
    <dbReference type="NCBI Taxonomy" id="2528010"/>
    <lineage>
        <taxon>Bacteria</taxon>
        <taxon>Pseudomonadati</taxon>
        <taxon>Planctomycetota</taxon>
        <taxon>Planctomycetia</taxon>
        <taxon>Pirellulales</taxon>
        <taxon>Pirellulaceae</taxon>
        <taxon>Lignipirellula</taxon>
    </lineage>
</organism>
<name>A0A518E1V7_9BACT</name>
<protein>
    <submittedName>
        <fullName evidence="6">Serine/threonine-protein kinase PknD</fullName>
        <ecNumber evidence="6">2.7.11.1</ecNumber>
    </submittedName>
</protein>
<dbReference type="EMBL" id="CP036433">
    <property type="protein sequence ID" value="QDU98077.1"/>
    <property type="molecule type" value="Genomic_DNA"/>
</dbReference>
<dbReference type="SUPFAM" id="SSF56112">
    <property type="entry name" value="Protein kinase-like (PK-like)"/>
    <property type="match status" value="1"/>
</dbReference>
<dbReference type="Gene3D" id="1.10.510.10">
    <property type="entry name" value="Transferase(Phosphotransferase) domain 1"/>
    <property type="match status" value="1"/>
</dbReference>
<dbReference type="Pfam" id="PF00069">
    <property type="entry name" value="Pkinase"/>
    <property type="match status" value="1"/>
</dbReference>
<evidence type="ECO:0000256" key="3">
    <source>
        <dbReference type="ARBA" id="ARBA00022777"/>
    </source>
</evidence>
<evidence type="ECO:0000259" key="5">
    <source>
        <dbReference type="PROSITE" id="PS50011"/>
    </source>
</evidence>
<gene>
    <name evidence="6" type="primary">pknD_5</name>
    <name evidence="6" type="ORF">Pla8534_59380</name>
</gene>
<sequence>MGSSQPETGNASGSLQATELFDIWRDRTQAGETVDLQTLCAPAPHLADEVRRLIDAWQELFRGLDFLPQAGSFGDFTTSRPERALPEVALETRLVRLEHLADGGLGMIYRAEDAHLRRHVAVKFMQAKCVDDPAARSQFLAEAEVTGRLEHPGVVPVYGVSEHPEHGPFYAMRLIRGPTLEEAIQRFHHPQSQRAAGDHAIALRELLTHFIAVCKTIAYAHNRGVLHCDIKPQNIILGRYGETFVADWGSARMIARGEEERSSGELTLAFGSLESPVGGSSQNTGTLPYMSPEQAAGDAVITRSSDLFSLGATLYVLLTGQTPYDTTVATLLRRQVIHGDYPSVRKRKPDVSHALAKICQKAMALNPAERYASALALADDLNRFLADEPVSCYREPFSRAAGRFVRRHHRAAQVALASLLAIGLLTAVFVGLQSRLARRESQARRAGMIARVELAADSLAYEMDRRLWALDAAARDPRLAAWLEPPEAGEEKQDEAADKHLSLQADSPLNAWLKTTAERYEEELPAYCWFVNAADGVGTQVARYPFLDDQGNRFSSLGQHYSSREYFHGQGANYAPQAGAAPAPLTAPSITRPFRGTHREYVVAFSVPIREGSSGKVLGVIGMAVELGQMTAVGRSFEEGTALAIVYADRLAGTPDDTSAVNQQGLILHHPALQKAIEQHEDPQTSSLLTPHLSPEEYEKITRMAPATAGERLLDGYHDVMGEYDPQYQGDWTVAAAQVVAPMQTRSRGPSGWTVLLQERP</sequence>
<dbReference type="InterPro" id="IPR008271">
    <property type="entry name" value="Ser/Thr_kinase_AS"/>
</dbReference>
<keyword evidence="2" id="KW-0547">Nucleotide-binding</keyword>
<keyword evidence="7" id="KW-1185">Reference proteome</keyword>
<keyword evidence="3 6" id="KW-0418">Kinase</keyword>
<evidence type="ECO:0000313" key="7">
    <source>
        <dbReference type="Proteomes" id="UP000317648"/>
    </source>
</evidence>
<dbReference type="PANTHER" id="PTHR43289:SF6">
    <property type="entry name" value="SERINE_THREONINE-PROTEIN KINASE NEKL-3"/>
    <property type="match status" value="1"/>
</dbReference>
<dbReference type="SMART" id="SM00220">
    <property type="entry name" value="S_TKc"/>
    <property type="match status" value="1"/>
</dbReference>
<dbReference type="Gene3D" id="3.30.200.20">
    <property type="entry name" value="Phosphorylase Kinase, domain 1"/>
    <property type="match status" value="1"/>
</dbReference>
<proteinExistence type="predicted"/>
<dbReference type="RefSeq" id="WP_197442674.1">
    <property type="nucleotide sequence ID" value="NZ_CP036433.1"/>
</dbReference>
<keyword evidence="1 6" id="KW-0808">Transferase</keyword>
<evidence type="ECO:0000256" key="4">
    <source>
        <dbReference type="ARBA" id="ARBA00022840"/>
    </source>
</evidence>
<accession>A0A518E1V7</accession>
<dbReference type="CDD" id="cd14014">
    <property type="entry name" value="STKc_PknB_like"/>
    <property type="match status" value="1"/>
</dbReference>
<keyword evidence="4" id="KW-0067">ATP-binding</keyword>
<dbReference type="EC" id="2.7.11.1" evidence="6"/>
<dbReference type="Proteomes" id="UP000317648">
    <property type="component" value="Chromosome"/>
</dbReference>
<dbReference type="PROSITE" id="PS00108">
    <property type="entry name" value="PROTEIN_KINASE_ST"/>
    <property type="match status" value="1"/>
</dbReference>
<dbReference type="AlphaFoldDB" id="A0A518E1V7"/>
<dbReference type="GO" id="GO:0005524">
    <property type="term" value="F:ATP binding"/>
    <property type="evidence" value="ECO:0007669"/>
    <property type="project" value="UniProtKB-KW"/>
</dbReference>
<dbReference type="GO" id="GO:0004674">
    <property type="term" value="F:protein serine/threonine kinase activity"/>
    <property type="evidence" value="ECO:0007669"/>
    <property type="project" value="UniProtKB-EC"/>
</dbReference>
<evidence type="ECO:0000313" key="6">
    <source>
        <dbReference type="EMBL" id="QDU98077.1"/>
    </source>
</evidence>
<evidence type="ECO:0000256" key="2">
    <source>
        <dbReference type="ARBA" id="ARBA00022741"/>
    </source>
</evidence>
<feature type="domain" description="Protein kinase" evidence="5">
    <location>
        <begin position="94"/>
        <end position="385"/>
    </location>
</feature>
<dbReference type="PANTHER" id="PTHR43289">
    <property type="entry name" value="MITOGEN-ACTIVATED PROTEIN KINASE KINASE KINASE 20-RELATED"/>
    <property type="match status" value="1"/>
</dbReference>
<dbReference type="InterPro" id="IPR011009">
    <property type="entry name" value="Kinase-like_dom_sf"/>
</dbReference>